<name>A0A329RTY7_9STRA</name>
<evidence type="ECO:0000313" key="4">
    <source>
        <dbReference type="EMBL" id="KAG3208516.1"/>
    </source>
</evidence>
<evidence type="ECO:0000313" key="6">
    <source>
        <dbReference type="Proteomes" id="UP000251314"/>
    </source>
</evidence>
<dbReference type="EMBL" id="RCML01000422">
    <property type="protein sequence ID" value="KAG2977550.1"/>
    <property type="molecule type" value="Genomic_DNA"/>
</dbReference>
<dbReference type="EMBL" id="RCMK01000406">
    <property type="protein sequence ID" value="KAG2930626.1"/>
    <property type="molecule type" value="Genomic_DNA"/>
</dbReference>
<dbReference type="VEuPathDB" id="FungiDB:PC110_g15893"/>
<sequence>MFTQSEEANSIWEDLAAAIIFADTCTEALFVSAGDRRLELASDANIESLTSSNSEKAKRDIHQASEAGKRRMYTEERKETFNGGTIAITPGQGKREDQVRRSPDANFLVLEICSDSAASGRFSGRRRVAGLDHYCASPGHIH</sequence>
<organism evidence="5 6">
    <name type="scientific">Phytophthora cactorum</name>
    <dbReference type="NCBI Taxonomy" id="29920"/>
    <lineage>
        <taxon>Eukaryota</taxon>
        <taxon>Sar</taxon>
        <taxon>Stramenopiles</taxon>
        <taxon>Oomycota</taxon>
        <taxon>Peronosporomycetes</taxon>
        <taxon>Peronosporales</taxon>
        <taxon>Peronosporaceae</taxon>
        <taxon>Phytophthora</taxon>
    </lineage>
</organism>
<feature type="region of interest" description="Disordered" evidence="1">
    <location>
        <begin position="51"/>
        <end position="70"/>
    </location>
</feature>
<dbReference type="EMBL" id="MJFZ01000544">
    <property type="protein sequence ID" value="RAW27709.1"/>
    <property type="molecule type" value="Genomic_DNA"/>
</dbReference>
<accession>A0A329RTY7</accession>
<evidence type="ECO:0000313" key="3">
    <source>
        <dbReference type="EMBL" id="KAG2977550.1"/>
    </source>
</evidence>
<dbReference type="EMBL" id="RCMV01001456">
    <property type="protein sequence ID" value="KAG3208516.1"/>
    <property type="molecule type" value="Genomic_DNA"/>
</dbReference>
<feature type="compositionally biased region" description="Basic and acidic residues" evidence="1">
    <location>
        <begin position="55"/>
        <end position="70"/>
    </location>
</feature>
<reference evidence="5 6" key="1">
    <citation type="submission" date="2018-01" db="EMBL/GenBank/DDBJ databases">
        <title>Draft genome of the strawberry crown rot pathogen Phytophthora cactorum.</title>
        <authorList>
            <person name="Armitage A.D."/>
            <person name="Lysoe E."/>
            <person name="Nellist C.F."/>
            <person name="Harrison R.J."/>
            <person name="Brurberg M.B."/>
        </authorList>
    </citation>
    <scope>NUCLEOTIDE SEQUENCE [LARGE SCALE GENOMIC DNA]</scope>
    <source>
        <strain evidence="5 6">10300</strain>
    </source>
</reference>
<proteinExistence type="predicted"/>
<keyword evidence="6" id="KW-1185">Reference proteome</keyword>
<dbReference type="Proteomes" id="UP000697107">
    <property type="component" value="Unassembled WGS sequence"/>
</dbReference>
<evidence type="ECO:0000313" key="2">
    <source>
        <dbReference type="EMBL" id="KAG2930626.1"/>
    </source>
</evidence>
<dbReference type="Proteomes" id="UP000760860">
    <property type="component" value="Unassembled WGS sequence"/>
</dbReference>
<comment type="caution">
    <text evidence="5">The sequence shown here is derived from an EMBL/GenBank/DDBJ whole genome shotgun (WGS) entry which is preliminary data.</text>
</comment>
<dbReference type="Proteomes" id="UP000736787">
    <property type="component" value="Unassembled WGS sequence"/>
</dbReference>
<protein>
    <submittedName>
        <fullName evidence="5">Uncharacterized protein</fullName>
    </submittedName>
</protein>
<evidence type="ECO:0000256" key="1">
    <source>
        <dbReference type="SAM" id="MobiDB-lite"/>
    </source>
</evidence>
<dbReference type="OrthoDB" id="10355623at2759"/>
<reference evidence="2" key="2">
    <citation type="submission" date="2018-10" db="EMBL/GenBank/DDBJ databases">
        <title>Effector identification in a new, highly contiguous assembly of the strawberry crown rot pathogen Phytophthora cactorum.</title>
        <authorList>
            <person name="Armitage A.D."/>
            <person name="Nellist C.F."/>
            <person name="Bates H."/>
            <person name="Vickerstaff R.J."/>
            <person name="Harrison R.J."/>
        </authorList>
    </citation>
    <scope>NUCLEOTIDE SEQUENCE</scope>
    <source>
        <strain evidence="2">4040</strain>
        <strain evidence="3">P415</strain>
        <strain evidence="4">P421</strain>
    </source>
</reference>
<gene>
    <name evidence="5" type="ORF">PC110_g15893</name>
    <name evidence="2" type="ORF">PC117_g13672</name>
    <name evidence="3" type="ORF">PC118_g12822</name>
    <name evidence="4" type="ORF">PC129_g20462</name>
</gene>
<dbReference type="Proteomes" id="UP000251314">
    <property type="component" value="Unassembled WGS sequence"/>
</dbReference>
<evidence type="ECO:0000313" key="5">
    <source>
        <dbReference type="EMBL" id="RAW27709.1"/>
    </source>
</evidence>
<dbReference type="AlphaFoldDB" id="A0A329RTY7"/>